<dbReference type="PANTHER" id="PTHR43180">
    <property type="entry name" value="3-OXOACYL-(ACYL-CARRIER-PROTEIN) REDUCTASE (AFU_ORTHOLOGUE AFUA_6G11210)"/>
    <property type="match status" value="1"/>
</dbReference>
<dbReference type="InterPro" id="IPR036291">
    <property type="entry name" value="NAD(P)-bd_dom_sf"/>
</dbReference>
<gene>
    <name evidence="7" type="ORF">DVJ77_02025</name>
</gene>
<evidence type="ECO:0000256" key="2">
    <source>
        <dbReference type="ARBA" id="ARBA00023002"/>
    </source>
</evidence>
<name>A0A369USU2_9GAMM</name>
<dbReference type="SMART" id="SM00822">
    <property type="entry name" value="PKS_KR"/>
    <property type="match status" value="1"/>
</dbReference>
<dbReference type="FunFam" id="3.40.50.720:FF:000084">
    <property type="entry name" value="Short-chain dehydrogenase reductase"/>
    <property type="match status" value="1"/>
</dbReference>
<proteinExistence type="inferred from homology"/>
<reference evidence="7 8" key="1">
    <citation type="submission" date="2018-07" db="EMBL/GenBank/DDBJ databases">
        <title>Dyella tabacisoli L4-6T, whole genome shotgun sequence.</title>
        <authorList>
            <person name="Zhou X.-K."/>
            <person name="Li W.-J."/>
            <person name="Duan Y.-Q."/>
        </authorList>
    </citation>
    <scope>NUCLEOTIDE SEQUENCE [LARGE SCALE GENOMIC DNA]</scope>
    <source>
        <strain evidence="7 8">L4-6</strain>
    </source>
</reference>
<dbReference type="PRINTS" id="PR00080">
    <property type="entry name" value="SDRFAMILY"/>
</dbReference>
<dbReference type="AlphaFoldDB" id="A0A369USU2"/>
<keyword evidence="2" id="KW-0560">Oxidoreductase</keyword>
<evidence type="ECO:0000256" key="5">
    <source>
        <dbReference type="ARBA" id="ARBA00023221"/>
    </source>
</evidence>
<accession>A0A369USU2</accession>
<sequence length="255" mass="26731">MTISGFNLGNKVVVVTGASSGIGAATARAFAREGAKVVLAARRDAEGEAVAASIRAAGGTAIFVQADVTQEQDMQRLIDTAISTYGRLDIAFNNAGIEGQIAPLLEQSNDNFEQVMNTNVRSVFWGLKHQIAAMLKTGGGAIINNSSVGAYIGFQNAAVYIASKHAVMGLTRTAALEYFPQGIRINAVNPGIIDTSLQDRLWGNDDSKYGFANNTVAGRIGTSEEVAEAVLFLASDKASFFSGQGLVMDGGYLAQ</sequence>
<keyword evidence="3" id="KW-0520">NAD</keyword>
<feature type="domain" description="Ketoreductase" evidence="6">
    <location>
        <begin position="11"/>
        <end position="195"/>
    </location>
</feature>
<dbReference type="GO" id="GO:0008202">
    <property type="term" value="P:steroid metabolic process"/>
    <property type="evidence" value="ECO:0007669"/>
    <property type="project" value="UniProtKB-KW"/>
</dbReference>
<dbReference type="Proteomes" id="UP000253782">
    <property type="component" value="Unassembled WGS sequence"/>
</dbReference>
<dbReference type="RefSeq" id="WP_114843775.1">
    <property type="nucleotide sequence ID" value="NZ_JBHSPE010000001.1"/>
</dbReference>
<evidence type="ECO:0000313" key="7">
    <source>
        <dbReference type="EMBL" id="RDD83383.1"/>
    </source>
</evidence>
<keyword evidence="4" id="KW-0443">Lipid metabolism</keyword>
<evidence type="ECO:0000256" key="1">
    <source>
        <dbReference type="ARBA" id="ARBA00006484"/>
    </source>
</evidence>
<dbReference type="NCBIfam" id="NF005559">
    <property type="entry name" value="PRK07231.1"/>
    <property type="match status" value="1"/>
</dbReference>
<organism evidence="7 8">
    <name type="scientific">Dyella tabacisoli</name>
    <dbReference type="NCBI Taxonomy" id="2282381"/>
    <lineage>
        <taxon>Bacteria</taxon>
        <taxon>Pseudomonadati</taxon>
        <taxon>Pseudomonadota</taxon>
        <taxon>Gammaproteobacteria</taxon>
        <taxon>Lysobacterales</taxon>
        <taxon>Rhodanobacteraceae</taxon>
        <taxon>Dyella</taxon>
    </lineage>
</organism>
<comment type="caution">
    <text evidence="7">The sequence shown here is derived from an EMBL/GenBank/DDBJ whole genome shotgun (WGS) entry which is preliminary data.</text>
</comment>
<comment type="similarity">
    <text evidence="1">Belongs to the short-chain dehydrogenases/reductases (SDR) family.</text>
</comment>
<protein>
    <submittedName>
        <fullName evidence="7">SDR family NAD(P)-dependent oxidoreductase</fullName>
    </submittedName>
</protein>
<dbReference type="SUPFAM" id="SSF51735">
    <property type="entry name" value="NAD(P)-binding Rossmann-fold domains"/>
    <property type="match status" value="1"/>
</dbReference>
<keyword evidence="8" id="KW-1185">Reference proteome</keyword>
<dbReference type="PRINTS" id="PR00081">
    <property type="entry name" value="GDHRDH"/>
</dbReference>
<dbReference type="Pfam" id="PF13561">
    <property type="entry name" value="adh_short_C2"/>
    <property type="match status" value="1"/>
</dbReference>
<keyword evidence="5" id="KW-0753">Steroid metabolism</keyword>
<dbReference type="InterPro" id="IPR002347">
    <property type="entry name" value="SDR_fam"/>
</dbReference>
<evidence type="ECO:0000259" key="6">
    <source>
        <dbReference type="SMART" id="SM00822"/>
    </source>
</evidence>
<dbReference type="InterPro" id="IPR057326">
    <property type="entry name" value="KR_dom"/>
</dbReference>
<dbReference type="EMBL" id="QQAH01000001">
    <property type="protein sequence ID" value="RDD83383.1"/>
    <property type="molecule type" value="Genomic_DNA"/>
</dbReference>
<evidence type="ECO:0000256" key="3">
    <source>
        <dbReference type="ARBA" id="ARBA00023027"/>
    </source>
</evidence>
<evidence type="ECO:0000313" key="8">
    <source>
        <dbReference type="Proteomes" id="UP000253782"/>
    </source>
</evidence>
<dbReference type="Gene3D" id="3.40.50.720">
    <property type="entry name" value="NAD(P)-binding Rossmann-like Domain"/>
    <property type="match status" value="1"/>
</dbReference>
<dbReference type="PANTHER" id="PTHR43180:SF28">
    <property type="entry name" value="NAD(P)-BINDING ROSSMANN-FOLD SUPERFAMILY PROTEIN"/>
    <property type="match status" value="1"/>
</dbReference>
<evidence type="ECO:0000256" key="4">
    <source>
        <dbReference type="ARBA" id="ARBA00023098"/>
    </source>
</evidence>
<dbReference type="OrthoDB" id="9787298at2"/>
<dbReference type="CDD" id="cd05233">
    <property type="entry name" value="SDR_c"/>
    <property type="match status" value="1"/>
</dbReference>
<dbReference type="GO" id="GO:0016491">
    <property type="term" value="F:oxidoreductase activity"/>
    <property type="evidence" value="ECO:0007669"/>
    <property type="project" value="UniProtKB-KW"/>
</dbReference>